<dbReference type="EMBL" id="GFPF01000340">
    <property type="protein sequence ID" value="MAA11486.1"/>
    <property type="molecule type" value="Transcribed_RNA"/>
</dbReference>
<organism evidence="2">
    <name type="scientific">Rhipicephalus zambeziensis</name>
    <dbReference type="NCBI Taxonomy" id="60191"/>
    <lineage>
        <taxon>Eukaryota</taxon>
        <taxon>Metazoa</taxon>
        <taxon>Ecdysozoa</taxon>
        <taxon>Arthropoda</taxon>
        <taxon>Chelicerata</taxon>
        <taxon>Arachnida</taxon>
        <taxon>Acari</taxon>
        <taxon>Parasitiformes</taxon>
        <taxon>Ixodida</taxon>
        <taxon>Ixodoidea</taxon>
        <taxon>Ixodidae</taxon>
        <taxon>Rhipicephalinae</taxon>
        <taxon>Rhipicephalus</taxon>
        <taxon>Rhipicephalus</taxon>
    </lineage>
</organism>
<keyword evidence="1" id="KW-0732">Signal</keyword>
<evidence type="ECO:0000313" key="2">
    <source>
        <dbReference type="EMBL" id="MAA11486.1"/>
    </source>
</evidence>
<evidence type="ECO:0000256" key="1">
    <source>
        <dbReference type="SAM" id="SignalP"/>
    </source>
</evidence>
<name>A0A224Y1N8_9ACAR</name>
<sequence>MKLVGLIALLLLVLTENIVDTQYSVEPPPMVYSSTVYQAPKSFCYYLYWDGWRLRSAYYEDGTPCWYFHWGRKVGQCFHGKCARQPVKPQIPCDGIHHAPGYATSCMYTCTIGNQNIDMPYKNQTPCLPVDESGRRVGGAGICVGGNCKPSYDLTSEEEKVAHPEDLRQCPDKEHTGRNILTSCYYYCQRNGSWYTGHYDSQPTSGCDLRNPTPQQPLGWCCQGDCIKKHNCGR</sequence>
<accession>A0A224Y1N8</accession>
<protein>
    <submittedName>
        <fullName evidence="2">Basic tail secreted protein</fullName>
    </submittedName>
</protein>
<reference evidence="2" key="1">
    <citation type="journal article" date="2017" name="Parasit. Vectors">
        <title>Sialotranscriptomics of Rhipicephalus zambeziensis reveals intricate expression profiles of secretory proteins and suggests tight temporal transcriptional regulation during blood-feeding.</title>
        <authorList>
            <person name="de Castro M.H."/>
            <person name="de Klerk D."/>
            <person name="Pienaar R."/>
            <person name="Rees D.J.G."/>
            <person name="Mans B.J."/>
        </authorList>
    </citation>
    <scope>NUCLEOTIDE SEQUENCE</scope>
    <source>
        <tissue evidence="2">Salivary glands</tissue>
    </source>
</reference>
<dbReference type="AlphaFoldDB" id="A0A224Y1N8"/>
<feature type="signal peptide" evidence="1">
    <location>
        <begin position="1"/>
        <end position="21"/>
    </location>
</feature>
<proteinExistence type="predicted"/>
<feature type="chain" id="PRO_5012217499" evidence="1">
    <location>
        <begin position="22"/>
        <end position="234"/>
    </location>
</feature>